<feature type="domain" description="OmpR/PhoB-type" evidence="9">
    <location>
        <begin position="124"/>
        <end position="221"/>
    </location>
</feature>
<evidence type="ECO:0000256" key="2">
    <source>
        <dbReference type="ARBA" id="ARBA00023012"/>
    </source>
</evidence>
<dbReference type="Proteomes" id="UP000475545">
    <property type="component" value="Unassembled WGS sequence"/>
</dbReference>
<dbReference type="Pfam" id="PF00486">
    <property type="entry name" value="Trans_reg_C"/>
    <property type="match status" value="1"/>
</dbReference>
<dbReference type="PANTHER" id="PTHR48111:SF1">
    <property type="entry name" value="TWO-COMPONENT RESPONSE REGULATOR ORR33"/>
    <property type="match status" value="1"/>
</dbReference>
<keyword evidence="11" id="KW-1185">Reference proteome</keyword>
<dbReference type="SMART" id="SM00448">
    <property type="entry name" value="REC"/>
    <property type="match status" value="1"/>
</dbReference>
<sequence>MHALVVDDDSGAAETVRRMLVTDGWAVTVAHDGTDGLWRASEGHFDVIVLDILMPGMNGFAVLRELRTRDIWTPVLVLTAKDGEYDEAEALDFGADDYLVKPFSVVVLKARLRALLRRGAPERPAQLVVDDLVLDPADHTVRRGNSPISLTPREFAVLEYLIRNTGTVVSKADILHSVWDQNFEGDPNIVEVYIAYLRKRVDAPFGVRSIVTVRGAGYRIG</sequence>
<dbReference type="Pfam" id="PF00072">
    <property type="entry name" value="Response_reg"/>
    <property type="match status" value="1"/>
</dbReference>
<dbReference type="InterPro" id="IPR039420">
    <property type="entry name" value="WalR-like"/>
</dbReference>
<comment type="caution">
    <text evidence="10">The sequence shown here is derived from an EMBL/GenBank/DDBJ whole genome shotgun (WGS) entry which is preliminary data.</text>
</comment>
<evidence type="ECO:0000256" key="7">
    <source>
        <dbReference type="PROSITE-ProRule" id="PRU01091"/>
    </source>
</evidence>
<keyword evidence="4 7" id="KW-0238">DNA-binding</keyword>
<dbReference type="FunFam" id="1.10.10.10:FF:000005">
    <property type="entry name" value="Two-component system response regulator"/>
    <property type="match status" value="1"/>
</dbReference>
<dbReference type="GO" id="GO:0032993">
    <property type="term" value="C:protein-DNA complex"/>
    <property type="evidence" value="ECO:0007669"/>
    <property type="project" value="TreeGrafter"/>
</dbReference>
<dbReference type="InterPro" id="IPR001867">
    <property type="entry name" value="OmpR/PhoB-type_DNA-bd"/>
</dbReference>
<dbReference type="AlphaFoldDB" id="A0A6L7GVU3"/>
<gene>
    <name evidence="10" type="ORF">GIY30_15545</name>
</gene>
<evidence type="ECO:0000259" key="8">
    <source>
        <dbReference type="PROSITE" id="PS50110"/>
    </source>
</evidence>
<keyword evidence="5" id="KW-0804">Transcription</keyword>
<dbReference type="Gene3D" id="1.10.10.10">
    <property type="entry name" value="Winged helix-like DNA-binding domain superfamily/Winged helix DNA-binding domain"/>
    <property type="match status" value="1"/>
</dbReference>
<accession>A0A6L7GVU3</accession>
<name>A0A6L7GVU3_9ACTN</name>
<keyword evidence="1 6" id="KW-0597">Phosphoprotein</keyword>
<dbReference type="PROSITE" id="PS51755">
    <property type="entry name" value="OMPR_PHOB"/>
    <property type="match status" value="1"/>
</dbReference>
<dbReference type="GO" id="GO:0006355">
    <property type="term" value="P:regulation of DNA-templated transcription"/>
    <property type="evidence" value="ECO:0007669"/>
    <property type="project" value="InterPro"/>
</dbReference>
<evidence type="ECO:0000256" key="6">
    <source>
        <dbReference type="PROSITE-ProRule" id="PRU00169"/>
    </source>
</evidence>
<organism evidence="10 11">
    <name type="scientific">Gordonia mangrovi</name>
    <dbReference type="NCBI Taxonomy" id="2665643"/>
    <lineage>
        <taxon>Bacteria</taxon>
        <taxon>Bacillati</taxon>
        <taxon>Actinomycetota</taxon>
        <taxon>Actinomycetes</taxon>
        <taxon>Mycobacteriales</taxon>
        <taxon>Gordoniaceae</taxon>
        <taxon>Gordonia</taxon>
    </lineage>
</organism>
<proteinExistence type="predicted"/>
<dbReference type="PANTHER" id="PTHR48111">
    <property type="entry name" value="REGULATOR OF RPOS"/>
    <property type="match status" value="1"/>
</dbReference>
<keyword evidence="2" id="KW-0902">Two-component regulatory system</keyword>
<dbReference type="GO" id="GO:0000156">
    <property type="term" value="F:phosphorelay response regulator activity"/>
    <property type="evidence" value="ECO:0007669"/>
    <property type="project" value="TreeGrafter"/>
</dbReference>
<dbReference type="SMART" id="SM00862">
    <property type="entry name" value="Trans_reg_C"/>
    <property type="match status" value="1"/>
</dbReference>
<feature type="modified residue" description="4-aspartylphosphate" evidence="6">
    <location>
        <position position="51"/>
    </location>
</feature>
<evidence type="ECO:0000259" key="9">
    <source>
        <dbReference type="PROSITE" id="PS51755"/>
    </source>
</evidence>
<dbReference type="InterPro" id="IPR011006">
    <property type="entry name" value="CheY-like_superfamily"/>
</dbReference>
<evidence type="ECO:0000256" key="5">
    <source>
        <dbReference type="ARBA" id="ARBA00023163"/>
    </source>
</evidence>
<evidence type="ECO:0000313" key="10">
    <source>
        <dbReference type="EMBL" id="MXP22755.1"/>
    </source>
</evidence>
<dbReference type="InterPro" id="IPR001789">
    <property type="entry name" value="Sig_transdc_resp-reg_receiver"/>
</dbReference>
<evidence type="ECO:0000256" key="1">
    <source>
        <dbReference type="ARBA" id="ARBA00022553"/>
    </source>
</evidence>
<feature type="DNA-binding region" description="OmpR/PhoB-type" evidence="7">
    <location>
        <begin position="124"/>
        <end position="221"/>
    </location>
</feature>
<feature type="domain" description="Response regulatory" evidence="8">
    <location>
        <begin position="2"/>
        <end position="116"/>
    </location>
</feature>
<dbReference type="GO" id="GO:0005829">
    <property type="term" value="C:cytosol"/>
    <property type="evidence" value="ECO:0007669"/>
    <property type="project" value="TreeGrafter"/>
</dbReference>
<dbReference type="Gene3D" id="3.40.50.2300">
    <property type="match status" value="1"/>
</dbReference>
<dbReference type="PROSITE" id="PS50110">
    <property type="entry name" value="RESPONSE_REGULATORY"/>
    <property type="match status" value="1"/>
</dbReference>
<dbReference type="SUPFAM" id="SSF52172">
    <property type="entry name" value="CheY-like"/>
    <property type="match status" value="1"/>
</dbReference>
<dbReference type="EMBL" id="WMBR01000004">
    <property type="protein sequence ID" value="MXP22755.1"/>
    <property type="molecule type" value="Genomic_DNA"/>
</dbReference>
<protein>
    <submittedName>
        <fullName evidence="10">Response regulator</fullName>
    </submittedName>
</protein>
<dbReference type="CDD" id="cd00383">
    <property type="entry name" value="trans_reg_C"/>
    <property type="match status" value="1"/>
</dbReference>
<evidence type="ECO:0000313" key="11">
    <source>
        <dbReference type="Proteomes" id="UP000475545"/>
    </source>
</evidence>
<evidence type="ECO:0000256" key="3">
    <source>
        <dbReference type="ARBA" id="ARBA00023015"/>
    </source>
</evidence>
<dbReference type="GO" id="GO:0000976">
    <property type="term" value="F:transcription cis-regulatory region binding"/>
    <property type="evidence" value="ECO:0007669"/>
    <property type="project" value="TreeGrafter"/>
</dbReference>
<keyword evidence="3" id="KW-0805">Transcription regulation</keyword>
<reference evidence="10 11" key="1">
    <citation type="submission" date="2019-11" db="EMBL/GenBank/DDBJ databases">
        <title>Gordonia sp. nov., a novel actinobacterium isolated from mangrove soil in Hainan.</title>
        <authorList>
            <person name="Huang X."/>
            <person name="Xie Y."/>
            <person name="Chu X."/>
            <person name="Xiao K."/>
        </authorList>
    </citation>
    <scope>NUCLEOTIDE SEQUENCE [LARGE SCALE GENOMIC DNA]</scope>
    <source>
        <strain evidence="10 11">HNM0687</strain>
    </source>
</reference>
<evidence type="ECO:0000256" key="4">
    <source>
        <dbReference type="ARBA" id="ARBA00023125"/>
    </source>
</evidence>
<dbReference type="RefSeq" id="WP_160902947.1">
    <property type="nucleotide sequence ID" value="NZ_CP102850.1"/>
</dbReference>
<dbReference type="InterPro" id="IPR036388">
    <property type="entry name" value="WH-like_DNA-bd_sf"/>
</dbReference>